<keyword evidence="1" id="KW-0812">Transmembrane</keyword>
<dbReference type="EMBL" id="CAACYD010000007">
    <property type="protein sequence ID" value="VFA89088.1"/>
    <property type="molecule type" value="Genomic_DNA"/>
</dbReference>
<evidence type="ECO:0000313" key="2">
    <source>
        <dbReference type="EMBL" id="VFA89088.1"/>
    </source>
</evidence>
<organism evidence="2 3">
    <name type="scientific">Gordonia paraffinivorans</name>
    <dbReference type="NCBI Taxonomy" id="175628"/>
    <lineage>
        <taxon>Bacteria</taxon>
        <taxon>Bacillati</taxon>
        <taxon>Actinomycetota</taxon>
        <taxon>Actinomycetes</taxon>
        <taxon>Mycobacteriales</taxon>
        <taxon>Gordoniaceae</taxon>
        <taxon>Gordonia</taxon>
    </lineage>
</organism>
<dbReference type="GeneID" id="60750641"/>
<sequence length="67" mass="7389">MVNGLMLTLVLGCGVIASLCAITAAWSYLRRGREPETADRLARRWLVATAVFGISALVLRFVWLLLL</sequence>
<evidence type="ECO:0000313" key="3">
    <source>
        <dbReference type="Proteomes" id="UP000360750"/>
    </source>
</evidence>
<gene>
    <name evidence="2" type="ORF">NCTC8139_02648</name>
</gene>
<dbReference type="AlphaFoldDB" id="A0ABD7V410"/>
<keyword evidence="1" id="KW-1133">Transmembrane helix</keyword>
<accession>A0ABD7V410</accession>
<dbReference type="Proteomes" id="UP000360750">
    <property type="component" value="Unassembled WGS sequence"/>
</dbReference>
<reference evidence="2 3" key="1">
    <citation type="submission" date="2019-02" db="EMBL/GenBank/DDBJ databases">
        <authorList>
            <consortium name="Pathogen Informatics"/>
        </authorList>
    </citation>
    <scope>NUCLEOTIDE SEQUENCE [LARGE SCALE GENOMIC DNA]</scope>
    <source>
        <strain evidence="2 3">3012STDY6756503</strain>
    </source>
</reference>
<comment type="caution">
    <text evidence="2">The sequence shown here is derived from an EMBL/GenBank/DDBJ whole genome shotgun (WGS) entry which is preliminary data.</text>
</comment>
<protein>
    <submittedName>
        <fullName evidence="2">Uncharacterized protein</fullName>
    </submittedName>
</protein>
<evidence type="ECO:0000256" key="1">
    <source>
        <dbReference type="SAM" id="Phobius"/>
    </source>
</evidence>
<feature type="transmembrane region" description="Helical" evidence="1">
    <location>
        <begin position="41"/>
        <end position="66"/>
    </location>
</feature>
<feature type="transmembrane region" description="Helical" evidence="1">
    <location>
        <begin position="6"/>
        <end position="29"/>
    </location>
</feature>
<dbReference type="RefSeq" id="WP_131734580.1">
    <property type="nucleotide sequence ID" value="NZ_CAACYD010000007.1"/>
</dbReference>
<keyword evidence="1" id="KW-0472">Membrane</keyword>
<name>A0ABD7V410_9ACTN</name>
<proteinExistence type="predicted"/>